<feature type="transmembrane region" description="Helical" evidence="1">
    <location>
        <begin position="53"/>
        <end position="72"/>
    </location>
</feature>
<keyword evidence="1" id="KW-0472">Membrane</keyword>
<proteinExistence type="predicted"/>
<dbReference type="Proteomes" id="UP000610746">
    <property type="component" value="Unassembled WGS sequence"/>
</dbReference>
<dbReference type="EMBL" id="JABSNO010000005">
    <property type="protein sequence ID" value="NRS91920.1"/>
    <property type="molecule type" value="Genomic_DNA"/>
</dbReference>
<comment type="caution">
    <text evidence="2">The sequence shown here is derived from an EMBL/GenBank/DDBJ whole genome shotgun (WGS) entry which is preliminary data.</text>
</comment>
<organism evidence="2 3">
    <name type="scientific">Frigoriflavimonas asaccharolytica</name>
    <dbReference type="NCBI Taxonomy" id="2735899"/>
    <lineage>
        <taxon>Bacteria</taxon>
        <taxon>Pseudomonadati</taxon>
        <taxon>Bacteroidota</taxon>
        <taxon>Flavobacteriia</taxon>
        <taxon>Flavobacteriales</taxon>
        <taxon>Weeksellaceae</taxon>
        <taxon>Frigoriflavimonas</taxon>
    </lineage>
</organism>
<name>A0A8J8K4N0_9FLAO</name>
<evidence type="ECO:0000256" key="1">
    <source>
        <dbReference type="SAM" id="Phobius"/>
    </source>
</evidence>
<keyword evidence="1" id="KW-0812">Transmembrane</keyword>
<evidence type="ECO:0000313" key="2">
    <source>
        <dbReference type="EMBL" id="NRS91920.1"/>
    </source>
</evidence>
<gene>
    <name evidence="2" type="ORF">HNQ03_000987</name>
</gene>
<dbReference type="RefSeq" id="WP_173778537.1">
    <property type="nucleotide sequence ID" value="NZ_JABSNO010000005.1"/>
</dbReference>
<evidence type="ECO:0000313" key="3">
    <source>
        <dbReference type="Proteomes" id="UP000610746"/>
    </source>
</evidence>
<protein>
    <submittedName>
        <fullName evidence="2">Uncharacterized protein</fullName>
    </submittedName>
</protein>
<accession>A0A8J8K4N0</accession>
<sequence>MENSLKNKIKNDYENGALKPSSNLWDQLEAKLDAKEQKIIDPEKTSNINYWKYAAVVLLMITVGFLVEYSFLGNSTSNEVPTLTKIETPLPSKILVVDTLNNYKKIQLEPIIGEEIVPNKGVEIVSENVEKFTKKKDETTKITKEDFNITEKAIVLNTIDKSKSQKEEKLVAENNTLIVPNKSNPVQYVKADELLFGRELQKEKKQFANSKNKLEEITNSFVQKIKPSSVTIFGVTVYTEDEAPN</sequence>
<dbReference type="AlphaFoldDB" id="A0A8J8K4N0"/>
<keyword evidence="1" id="KW-1133">Transmembrane helix</keyword>
<keyword evidence="3" id="KW-1185">Reference proteome</keyword>
<reference evidence="2" key="1">
    <citation type="submission" date="2020-05" db="EMBL/GenBank/DDBJ databases">
        <title>Genomic Encyclopedia of Type Strains, Phase IV (KMG-V): Genome sequencing to study the core and pangenomes of soil and plant-associated prokaryotes.</title>
        <authorList>
            <person name="Whitman W."/>
        </authorList>
    </citation>
    <scope>NUCLEOTIDE SEQUENCE</scope>
    <source>
        <strain evidence="2">16F</strain>
    </source>
</reference>